<name>A0A0P1IST6_9RHOB</name>
<gene>
    <name evidence="6 8" type="primary">tilS</name>
    <name evidence="8" type="ORF">TA5114_02360</name>
</gene>
<sequence>MQLGRSDTDLLAILSSEIAKAGATRIGVAVSGGGDSMALLHLATALGERFRIEAITVDHGLREGSTAEAEFVQKVCSTLNVPHATARWTGWKGEGNLQKRAREARYSLISEWAKRRKLHVVLIGHTQDDVAETFLIRLAREAGVDGLAEMDARFERHGVTFLRPMLSASREDLRQFLKRHRRDWREDPSNENEMFERVRIRRAIETFEGLGISTESLARVSQNMRDAREVLEADARCLGKALVTQVQGDLLIEREGFLFAAKELRRRLLVKALRWVSNADYAPRRAPVEELDHAIQEGRNFSLAGCMITVTKTRIRIAREYNAVRDIVEHSPSWDRWIVDGPWEMGMQVRPLGEPALAGLENWRESELPRKSLMSSPSVWKKDVLIAAPLAEPSSSWEAGLKSPDFLASL</sequence>
<dbReference type="AlphaFoldDB" id="A0A0P1IST6"/>
<dbReference type="InterPro" id="IPR012094">
    <property type="entry name" value="tRNA_Ile_lys_synt"/>
</dbReference>
<dbReference type="Proteomes" id="UP000051184">
    <property type="component" value="Unassembled WGS sequence"/>
</dbReference>
<evidence type="ECO:0000256" key="4">
    <source>
        <dbReference type="ARBA" id="ARBA00022840"/>
    </source>
</evidence>
<dbReference type="GO" id="GO:0032267">
    <property type="term" value="F:tRNA(Ile)-lysidine synthase activity"/>
    <property type="evidence" value="ECO:0007669"/>
    <property type="project" value="UniProtKB-EC"/>
</dbReference>
<evidence type="ECO:0000256" key="2">
    <source>
        <dbReference type="ARBA" id="ARBA00022694"/>
    </source>
</evidence>
<keyword evidence="3 6" id="KW-0547">Nucleotide-binding</keyword>
<dbReference type="PANTHER" id="PTHR43033">
    <property type="entry name" value="TRNA(ILE)-LYSIDINE SYNTHASE-RELATED"/>
    <property type="match status" value="1"/>
</dbReference>
<dbReference type="GO" id="GO:0005737">
    <property type="term" value="C:cytoplasm"/>
    <property type="evidence" value="ECO:0007669"/>
    <property type="project" value="UniProtKB-SubCell"/>
</dbReference>
<evidence type="ECO:0000256" key="3">
    <source>
        <dbReference type="ARBA" id="ARBA00022741"/>
    </source>
</evidence>
<dbReference type="CDD" id="cd01992">
    <property type="entry name" value="TilS_N"/>
    <property type="match status" value="1"/>
</dbReference>
<comment type="similarity">
    <text evidence="6">Belongs to the tRNA(Ile)-lysidine synthase family.</text>
</comment>
<keyword evidence="2 6" id="KW-0819">tRNA processing</keyword>
<keyword evidence="4 6" id="KW-0067">ATP-binding</keyword>
<evidence type="ECO:0000313" key="8">
    <source>
        <dbReference type="EMBL" id="CUK26545.1"/>
    </source>
</evidence>
<evidence type="ECO:0000313" key="9">
    <source>
        <dbReference type="Proteomes" id="UP000051184"/>
    </source>
</evidence>
<dbReference type="InterPro" id="IPR011063">
    <property type="entry name" value="TilS/TtcA_N"/>
</dbReference>
<evidence type="ECO:0000256" key="6">
    <source>
        <dbReference type="HAMAP-Rule" id="MF_01161"/>
    </source>
</evidence>
<reference evidence="9" key="1">
    <citation type="submission" date="2015-09" db="EMBL/GenBank/DDBJ databases">
        <authorList>
            <person name="Rodrigo-Torres Lidia"/>
            <person name="Arahal R.David."/>
        </authorList>
    </citation>
    <scope>NUCLEOTIDE SEQUENCE [LARGE SCALE GENOMIC DNA]</scope>
    <source>
        <strain evidence="9">CECT 5114</strain>
    </source>
</reference>
<dbReference type="InterPro" id="IPR014729">
    <property type="entry name" value="Rossmann-like_a/b/a_fold"/>
</dbReference>
<keyword evidence="6" id="KW-0963">Cytoplasm</keyword>
<evidence type="ECO:0000256" key="5">
    <source>
        <dbReference type="ARBA" id="ARBA00048539"/>
    </source>
</evidence>
<dbReference type="OrthoDB" id="9807403at2"/>
<comment type="domain">
    <text evidence="6">The N-terminal region contains the highly conserved SGGXDS motif, predicted to be a P-loop motif involved in ATP binding.</text>
</comment>
<comment type="function">
    <text evidence="6">Ligates lysine onto the cytidine present at position 34 of the AUA codon-specific tRNA(Ile) that contains the anticodon CAU, in an ATP-dependent manner. Cytidine is converted to lysidine, thus changing the amino acid specificity of the tRNA from methionine to isoleucine.</text>
</comment>
<dbReference type="GO" id="GO:0006400">
    <property type="term" value="P:tRNA modification"/>
    <property type="evidence" value="ECO:0007669"/>
    <property type="project" value="UniProtKB-UniRule"/>
</dbReference>
<comment type="catalytic activity">
    <reaction evidence="5 6">
        <text>cytidine(34) in tRNA(Ile2) + L-lysine + ATP = lysidine(34) in tRNA(Ile2) + AMP + diphosphate + H(+)</text>
        <dbReference type="Rhea" id="RHEA:43744"/>
        <dbReference type="Rhea" id="RHEA-COMP:10625"/>
        <dbReference type="Rhea" id="RHEA-COMP:10670"/>
        <dbReference type="ChEBI" id="CHEBI:15378"/>
        <dbReference type="ChEBI" id="CHEBI:30616"/>
        <dbReference type="ChEBI" id="CHEBI:32551"/>
        <dbReference type="ChEBI" id="CHEBI:33019"/>
        <dbReference type="ChEBI" id="CHEBI:82748"/>
        <dbReference type="ChEBI" id="CHEBI:83665"/>
        <dbReference type="ChEBI" id="CHEBI:456215"/>
        <dbReference type="EC" id="6.3.4.19"/>
    </reaction>
</comment>
<evidence type="ECO:0000256" key="1">
    <source>
        <dbReference type="ARBA" id="ARBA00022598"/>
    </source>
</evidence>
<organism evidence="8 9">
    <name type="scientific">Cognatishimia activa</name>
    <dbReference type="NCBI Taxonomy" id="1715691"/>
    <lineage>
        <taxon>Bacteria</taxon>
        <taxon>Pseudomonadati</taxon>
        <taxon>Pseudomonadota</taxon>
        <taxon>Alphaproteobacteria</taxon>
        <taxon>Rhodobacterales</taxon>
        <taxon>Paracoccaceae</taxon>
        <taxon>Cognatishimia</taxon>
    </lineage>
</organism>
<dbReference type="RefSeq" id="WP_058315422.1">
    <property type="nucleotide sequence ID" value="NZ_CYTO01000009.1"/>
</dbReference>
<accession>A0A0P1IST6</accession>
<dbReference type="Pfam" id="PF01171">
    <property type="entry name" value="ATP_bind_3"/>
    <property type="match status" value="1"/>
</dbReference>
<dbReference type="NCBIfam" id="TIGR02432">
    <property type="entry name" value="lysidine_TilS_N"/>
    <property type="match status" value="1"/>
</dbReference>
<dbReference type="PANTHER" id="PTHR43033:SF1">
    <property type="entry name" value="TRNA(ILE)-LYSIDINE SYNTHASE-RELATED"/>
    <property type="match status" value="1"/>
</dbReference>
<keyword evidence="1 6" id="KW-0436">Ligase</keyword>
<dbReference type="GO" id="GO:0005524">
    <property type="term" value="F:ATP binding"/>
    <property type="evidence" value="ECO:0007669"/>
    <property type="project" value="UniProtKB-UniRule"/>
</dbReference>
<feature type="domain" description="tRNA(Ile)-lysidine/2-thiocytidine synthase N-terminal" evidence="7">
    <location>
        <begin position="26"/>
        <end position="202"/>
    </location>
</feature>
<dbReference type="EC" id="6.3.4.19" evidence="6"/>
<comment type="subcellular location">
    <subcellularLocation>
        <location evidence="6">Cytoplasm</location>
    </subcellularLocation>
</comment>
<dbReference type="EMBL" id="CYUE01000020">
    <property type="protein sequence ID" value="CUK26545.1"/>
    <property type="molecule type" value="Genomic_DNA"/>
</dbReference>
<protein>
    <recommendedName>
        <fullName evidence="6">tRNA(Ile)-lysidine synthase</fullName>
        <ecNumber evidence="6">6.3.4.19</ecNumber>
    </recommendedName>
    <alternativeName>
        <fullName evidence="6">tRNA(Ile)-2-lysyl-cytidine synthase</fullName>
    </alternativeName>
    <alternativeName>
        <fullName evidence="6">tRNA(Ile)-lysidine synthetase</fullName>
    </alternativeName>
</protein>
<feature type="binding site" evidence="6">
    <location>
        <begin position="31"/>
        <end position="36"/>
    </location>
    <ligand>
        <name>ATP</name>
        <dbReference type="ChEBI" id="CHEBI:30616"/>
    </ligand>
</feature>
<dbReference type="InterPro" id="IPR012795">
    <property type="entry name" value="tRNA_Ile_lys_synt_N"/>
</dbReference>
<keyword evidence="9" id="KW-1185">Reference proteome</keyword>
<dbReference type="STRING" id="1715691.TA5113_01187"/>
<proteinExistence type="inferred from homology"/>
<dbReference type="SUPFAM" id="SSF52402">
    <property type="entry name" value="Adenine nucleotide alpha hydrolases-like"/>
    <property type="match status" value="1"/>
</dbReference>
<dbReference type="HAMAP" id="MF_01161">
    <property type="entry name" value="tRNA_Ile_lys_synt"/>
    <property type="match status" value="1"/>
</dbReference>
<evidence type="ECO:0000259" key="7">
    <source>
        <dbReference type="Pfam" id="PF01171"/>
    </source>
</evidence>
<dbReference type="Gene3D" id="3.40.50.620">
    <property type="entry name" value="HUPs"/>
    <property type="match status" value="1"/>
</dbReference>